<gene>
    <name evidence="4" type="ORF">AB5J52_35655</name>
</gene>
<dbReference type="CDD" id="cd05379">
    <property type="entry name" value="CAP_bacterial"/>
    <property type="match status" value="1"/>
</dbReference>
<keyword evidence="2" id="KW-0732">Signal</keyword>
<dbReference type="Pfam" id="PF00188">
    <property type="entry name" value="CAP"/>
    <property type="match status" value="1"/>
</dbReference>
<feature type="chain" id="PRO_5044254413" evidence="2">
    <location>
        <begin position="32"/>
        <end position="303"/>
    </location>
</feature>
<dbReference type="SUPFAM" id="SSF55797">
    <property type="entry name" value="PR-1-like"/>
    <property type="match status" value="1"/>
</dbReference>
<feature type="region of interest" description="Disordered" evidence="1">
    <location>
        <begin position="62"/>
        <end position="179"/>
    </location>
</feature>
<dbReference type="RefSeq" id="WP_369226152.1">
    <property type="nucleotide sequence ID" value="NZ_CP163441.1"/>
</dbReference>
<evidence type="ECO:0000256" key="1">
    <source>
        <dbReference type="SAM" id="MobiDB-lite"/>
    </source>
</evidence>
<feature type="compositionally biased region" description="Low complexity" evidence="1">
    <location>
        <begin position="78"/>
        <end position="99"/>
    </location>
</feature>
<evidence type="ECO:0000259" key="3">
    <source>
        <dbReference type="Pfam" id="PF00188"/>
    </source>
</evidence>
<name>A0AB39QX74_9ACTN</name>
<feature type="domain" description="SCP" evidence="3">
    <location>
        <begin position="186"/>
        <end position="299"/>
    </location>
</feature>
<dbReference type="InterPro" id="IPR035940">
    <property type="entry name" value="CAP_sf"/>
</dbReference>
<dbReference type="PANTHER" id="PTHR31157:SF1">
    <property type="entry name" value="SCP DOMAIN-CONTAINING PROTEIN"/>
    <property type="match status" value="1"/>
</dbReference>
<proteinExistence type="predicted"/>
<feature type="signal peptide" evidence="2">
    <location>
        <begin position="1"/>
        <end position="31"/>
    </location>
</feature>
<dbReference type="EMBL" id="CP163441">
    <property type="protein sequence ID" value="XDQ47176.1"/>
    <property type="molecule type" value="Genomic_DNA"/>
</dbReference>
<dbReference type="PROSITE" id="PS51257">
    <property type="entry name" value="PROKAR_LIPOPROTEIN"/>
    <property type="match status" value="1"/>
</dbReference>
<organism evidence="4">
    <name type="scientific">Streptomyces sp. R39</name>
    <dbReference type="NCBI Taxonomy" id="3238631"/>
    <lineage>
        <taxon>Bacteria</taxon>
        <taxon>Bacillati</taxon>
        <taxon>Actinomycetota</taxon>
        <taxon>Actinomycetes</taxon>
        <taxon>Kitasatosporales</taxon>
        <taxon>Streptomycetaceae</taxon>
        <taxon>Streptomyces</taxon>
    </lineage>
</organism>
<protein>
    <submittedName>
        <fullName evidence="4">CAP domain-containing protein</fullName>
    </submittedName>
</protein>
<dbReference type="InterPro" id="IPR014044">
    <property type="entry name" value="CAP_dom"/>
</dbReference>
<feature type="compositionally biased region" description="Low complexity" evidence="1">
    <location>
        <begin position="137"/>
        <end position="179"/>
    </location>
</feature>
<evidence type="ECO:0000313" key="4">
    <source>
        <dbReference type="EMBL" id="XDQ47176.1"/>
    </source>
</evidence>
<dbReference type="AlphaFoldDB" id="A0AB39QX74"/>
<reference evidence="4" key="1">
    <citation type="submission" date="2024-07" db="EMBL/GenBank/DDBJ databases">
        <authorList>
            <person name="Yu S.T."/>
        </authorList>
    </citation>
    <scope>NUCLEOTIDE SEQUENCE</scope>
    <source>
        <strain evidence="4">R39</strain>
    </source>
</reference>
<dbReference type="PANTHER" id="PTHR31157">
    <property type="entry name" value="SCP DOMAIN-CONTAINING PROTEIN"/>
    <property type="match status" value="1"/>
</dbReference>
<dbReference type="Gene3D" id="3.40.33.10">
    <property type="entry name" value="CAP"/>
    <property type="match status" value="1"/>
</dbReference>
<accession>A0AB39QX74</accession>
<sequence>MGKHRKNTHCRRIVIAAVAVGTVGIPSAAMACTDWPDGGGQRSSSAGTSAAQVSWHKKDWWNDASWGRPWNADRTGEPSRTASAAPSATKTPRTAPAKAAARRLRATAPWHTARTTAPEPGITAWPGTTARKPGITAPPSTTAPRPSTPATPSTRNPTATASVASPEPSSTPTATATASGAVARVVELVNAERGKVGCPALTLNTTLSKVAQAHSEDMALHQNMSHSGSDGSSPGDRLTDAGYAWSTYGENVAYGYASPEQVMAGWMASPGHKANILNCAFKEIGVGLAQPDSYWTQDFGTTR</sequence>
<evidence type="ECO:0000256" key="2">
    <source>
        <dbReference type="SAM" id="SignalP"/>
    </source>
</evidence>